<dbReference type="SUPFAM" id="SSF56059">
    <property type="entry name" value="Glutathione synthetase ATP-binding domain-like"/>
    <property type="match status" value="1"/>
</dbReference>
<organism evidence="1 2">
    <name type="scientific">Mucilaginibacter pankratovii</name>
    <dbReference type="NCBI Taxonomy" id="2772110"/>
    <lineage>
        <taxon>Bacteria</taxon>
        <taxon>Pseudomonadati</taxon>
        <taxon>Bacteroidota</taxon>
        <taxon>Sphingobacteriia</taxon>
        <taxon>Sphingobacteriales</taxon>
        <taxon>Sphingobacteriaceae</taxon>
        <taxon>Mucilaginibacter</taxon>
    </lineage>
</organism>
<gene>
    <name evidence="1" type="ORF">IDJ77_02370</name>
</gene>
<evidence type="ECO:0008006" key="3">
    <source>
        <dbReference type="Google" id="ProtNLM"/>
    </source>
</evidence>
<dbReference type="EMBL" id="JACWMY010000001">
    <property type="protein sequence ID" value="MBD1362643.1"/>
    <property type="molecule type" value="Genomic_DNA"/>
</dbReference>
<dbReference type="Gene3D" id="3.30.470.20">
    <property type="entry name" value="ATP-grasp fold, B domain"/>
    <property type="match status" value="1"/>
</dbReference>
<sequence length="104" mass="12357">MTGNLHISRNWYLHGDNTIRNQEMENEQQQFMQTIYSATEKKIFSKAIEVLDLDFGAIDYSYDKNGELIIWEVNPHPAFPQWIEEEPSKSKIIKLLTDYYHSFL</sequence>
<evidence type="ECO:0000313" key="2">
    <source>
        <dbReference type="Proteomes" id="UP000606600"/>
    </source>
</evidence>
<dbReference type="RefSeq" id="WP_191187315.1">
    <property type="nucleotide sequence ID" value="NZ_JACWMY010000001.1"/>
</dbReference>
<accession>A0ABR7WKL0</accession>
<proteinExistence type="predicted"/>
<reference evidence="1 2" key="1">
    <citation type="submission" date="2020-09" db="EMBL/GenBank/DDBJ databases">
        <title>Novel species of Mucilaginibacter isolated from a glacier on the Tibetan Plateau.</title>
        <authorList>
            <person name="Liu Q."/>
            <person name="Xin Y.-H."/>
        </authorList>
    </citation>
    <scope>NUCLEOTIDE SEQUENCE [LARGE SCALE GENOMIC DNA]</scope>
    <source>
        <strain evidence="1 2">ZT4R22</strain>
    </source>
</reference>
<protein>
    <recommendedName>
        <fullName evidence="3">RimK-like ATP-grasp domain-containing protein</fullName>
    </recommendedName>
</protein>
<comment type="caution">
    <text evidence="1">The sequence shown here is derived from an EMBL/GenBank/DDBJ whole genome shotgun (WGS) entry which is preliminary data.</text>
</comment>
<evidence type="ECO:0000313" key="1">
    <source>
        <dbReference type="EMBL" id="MBD1362643.1"/>
    </source>
</evidence>
<dbReference type="Proteomes" id="UP000606600">
    <property type="component" value="Unassembled WGS sequence"/>
</dbReference>
<keyword evidence="2" id="KW-1185">Reference proteome</keyword>
<name>A0ABR7WKL0_9SPHI</name>